<sequence>MDKTVHHGGYIFTIWHITRNGLTIASKIGLDVARGLAKKSP</sequence>
<dbReference type="EMBL" id="JAOTOJ010000008">
    <property type="protein sequence ID" value="KAK9396070.1"/>
    <property type="molecule type" value="Genomic_DNA"/>
</dbReference>
<gene>
    <name evidence="1" type="ORF">NXF25_019431</name>
</gene>
<evidence type="ECO:0000313" key="2">
    <source>
        <dbReference type="Proteomes" id="UP001474421"/>
    </source>
</evidence>
<organism evidence="1 2">
    <name type="scientific">Crotalus adamanteus</name>
    <name type="common">Eastern diamondback rattlesnake</name>
    <dbReference type="NCBI Taxonomy" id="8729"/>
    <lineage>
        <taxon>Eukaryota</taxon>
        <taxon>Metazoa</taxon>
        <taxon>Chordata</taxon>
        <taxon>Craniata</taxon>
        <taxon>Vertebrata</taxon>
        <taxon>Euteleostomi</taxon>
        <taxon>Lepidosauria</taxon>
        <taxon>Squamata</taxon>
        <taxon>Bifurcata</taxon>
        <taxon>Unidentata</taxon>
        <taxon>Episquamata</taxon>
        <taxon>Toxicofera</taxon>
        <taxon>Serpentes</taxon>
        <taxon>Colubroidea</taxon>
        <taxon>Viperidae</taxon>
        <taxon>Crotalinae</taxon>
        <taxon>Crotalus</taxon>
    </lineage>
</organism>
<dbReference type="Proteomes" id="UP001474421">
    <property type="component" value="Unassembled WGS sequence"/>
</dbReference>
<keyword evidence="2" id="KW-1185">Reference proteome</keyword>
<name>A0AAW1B2F8_CROAD</name>
<reference evidence="1 2" key="1">
    <citation type="journal article" date="2024" name="Proc. Natl. Acad. Sci. U.S.A.">
        <title>The genetic regulatory architecture and epigenomic basis for age-related changes in rattlesnake venom.</title>
        <authorList>
            <person name="Hogan M.P."/>
            <person name="Holding M.L."/>
            <person name="Nystrom G.S."/>
            <person name="Colston T.J."/>
            <person name="Bartlett D.A."/>
            <person name="Mason A.J."/>
            <person name="Ellsworth S.A."/>
            <person name="Rautsaw R.M."/>
            <person name="Lawrence K.C."/>
            <person name="Strickland J.L."/>
            <person name="He B."/>
            <person name="Fraser P."/>
            <person name="Margres M.J."/>
            <person name="Gilbert D.M."/>
            <person name="Gibbs H.L."/>
            <person name="Parkinson C.L."/>
            <person name="Rokyta D.R."/>
        </authorList>
    </citation>
    <scope>NUCLEOTIDE SEQUENCE [LARGE SCALE GENOMIC DNA]</scope>
    <source>
        <strain evidence="1">DRR0105</strain>
    </source>
</reference>
<comment type="caution">
    <text evidence="1">The sequence shown here is derived from an EMBL/GenBank/DDBJ whole genome shotgun (WGS) entry which is preliminary data.</text>
</comment>
<accession>A0AAW1B2F8</accession>
<evidence type="ECO:0000313" key="1">
    <source>
        <dbReference type="EMBL" id="KAK9396070.1"/>
    </source>
</evidence>
<proteinExistence type="predicted"/>
<protein>
    <submittedName>
        <fullName evidence="1">Uncharacterized protein</fullName>
    </submittedName>
</protein>
<dbReference type="AlphaFoldDB" id="A0AAW1B2F8"/>